<dbReference type="OrthoDB" id="794403at2"/>
<dbReference type="STRING" id="1178516.AWR27_12770"/>
<organism evidence="1 2">
    <name type="scientific">Spirosoma montaniterrae</name>
    <dbReference type="NCBI Taxonomy" id="1178516"/>
    <lineage>
        <taxon>Bacteria</taxon>
        <taxon>Pseudomonadati</taxon>
        <taxon>Bacteroidota</taxon>
        <taxon>Cytophagia</taxon>
        <taxon>Cytophagales</taxon>
        <taxon>Cytophagaceae</taxon>
        <taxon>Spirosoma</taxon>
    </lineage>
</organism>
<proteinExistence type="predicted"/>
<dbReference type="KEGG" id="smon:AWR27_12770"/>
<accession>A0A1P9WXN0</accession>
<keyword evidence="2" id="KW-1185">Reference proteome</keyword>
<gene>
    <name evidence="1" type="ORF">AWR27_12770</name>
</gene>
<evidence type="ECO:0000313" key="2">
    <source>
        <dbReference type="Proteomes" id="UP000187941"/>
    </source>
</evidence>
<protein>
    <recommendedName>
        <fullName evidence="3">Copper homeostasis protein</fullName>
    </recommendedName>
</protein>
<name>A0A1P9WXN0_9BACT</name>
<dbReference type="AlphaFoldDB" id="A0A1P9WXN0"/>
<dbReference type="Proteomes" id="UP000187941">
    <property type="component" value="Chromosome"/>
</dbReference>
<evidence type="ECO:0000313" key="1">
    <source>
        <dbReference type="EMBL" id="AQG80120.1"/>
    </source>
</evidence>
<reference evidence="1 2" key="1">
    <citation type="submission" date="2016-01" db="EMBL/GenBank/DDBJ databases">
        <authorList>
            <person name="Oliw E.H."/>
        </authorList>
    </citation>
    <scope>NUCLEOTIDE SEQUENCE [LARGE SCALE GENOMIC DNA]</scope>
    <source>
        <strain evidence="1 2">DY10</strain>
    </source>
</reference>
<dbReference type="EMBL" id="CP014263">
    <property type="protein sequence ID" value="AQG80120.1"/>
    <property type="molecule type" value="Genomic_DNA"/>
</dbReference>
<sequence length="161" mass="17170">MNQFLNPILLVGVALLAACQGQKKTDETTSTTVATGETTAAVTTAPAPQCYAYYSAKDTVSAQLTMMDTTVAGTLLYRLSGKDANTGTLSGRMMGDTLMADYTFMSEGQESVRQVAFLVKNNELSEGYGNVSEQNGKMVFSDKSGLKFPGTMVLKKVDCSK</sequence>
<dbReference type="RefSeq" id="WP_077131545.1">
    <property type="nucleotide sequence ID" value="NZ_CP014263.1"/>
</dbReference>
<evidence type="ECO:0008006" key="3">
    <source>
        <dbReference type="Google" id="ProtNLM"/>
    </source>
</evidence>